<comment type="similarity">
    <text evidence="2">Belongs to the multi antimicrobial extrusion (MATE) (TC 2.A.66.1) family. MepA subfamily.</text>
</comment>
<dbReference type="PANTHER" id="PTHR43823">
    <property type="entry name" value="SPORULATION PROTEIN YKVU"/>
    <property type="match status" value="1"/>
</dbReference>
<feature type="transmembrane region" description="Helical" evidence="10">
    <location>
        <begin position="374"/>
        <end position="397"/>
    </location>
</feature>
<feature type="transmembrane region" description="Helical" evidence="10">
    <location>
        <begin position="305"/>
        <end position="329"/>
    </location>
</feature>
<feature type="transmembrane region" description="Helical" evidence="10">
    <location>
        <begin position="126"/>
        <end position="145"/>
    </location>
</feature>
<evidence type="ECO:0000256" key="6">
    <source>
        <dbReference type="ARBA" id="ARBA00022692"/>
    </source>
</evidence>
<evidence type="ECO:0000256" key="4">
    <source>
        <dbReference type="ARBA" id="ARBA00022448"/>
    </source>
</evidence>
<keyword evidence="4" id="KW-0813">Transport</keyword>
<dbReference type="EMBL" id="CP010086">
    <property type="protein sequence ID" value="AJG97145.1"/>
    <property type="molecule type" value="Genomic_DNA"/>
</dbReference>
<dbReference type="GO" id="GO:0005886">
    <property type="term" value="C:plasma membrane"/>
    <property type="evidence" value="ECO:0007669"/>
    <property type="project" value="UniProtKB-SubCell"/>
</dbReference>
<dbReference type="InterPro" id="IPR048279">
    <property type="entry name" value="MdtK-like"/>
</dbReference>
<keyword evidence="9" id="KW-0046">Antibiotic resistance</keyword>
<proteinExistence type="inferred from homology"/>
<dbReference type="AlphaFoldDB" id="A0A0B5Q879"/>
<comment type="subcellular location">
    <subcellularLocation>
        <location evidence="1">Cell membrane</location>
        <topology evidence="1">Multi-pass membrane protein</topology>
    </subcellularLocation>
</comment>
<feature type="transmembrane region" description="Helical" evidence="10">
    <location>
        <begin position="183"/>
        <end position="204"/>
    </location>
</feature>
<feature type="transmembrane region" description="Helical" evidence="10">
    <location>
        <begin position="403"/>
        <end position="422"/>
    </location>
</feature>
<evidence type="ECO:0000256" key="2">
    <source>
        <dbReference type="ARBA" id="ARBA00008417"/>
    </source>
</evidence>
<evidence type="ECO:0000256" key="7">
    <source>
        <dbReference type="ARBA" id="ARBA00022989"/>
    </source>
</evidence>
<evidence type="ECO:0000256" key="8">
    <source>
        <dbReference type="ARBA" id="ARBA00023136"/>
    </source>
</evidence>
<dbReference type="InterPro" id="IPR051327">
    <property type="entry name" value="MATE_MepA_subfamily"/>
</dbReference>
<keyword evidence="7 10" id="KW-1133">Transmembrane helix</keyword>
<dbReference type="RefSeq" id="WP_041893846.1">
    <property type="nucleotide sequence ID" value="NZ_CP010086.2"/>
</dbReference>
<dbReference type="Proteomes" id="UP000031866">
    <property type="component" value="Chromosome"/>
</dbReference>
<feature type="transmembrane region" description="Helical" evidence="10">
    <location>
        <begin position="37"/>
        <end position="68"/>
    </location>
</feature>
<dbReference type="GO" id="GO:0015297">
    <property type="term" value="F:antiporter activity"/>
    <property type="evidence" value="ECO:0007669"/>
    <property type="project" value="InterPro"/>
</dbReference>
<dbReference type="NCBIfam" id="TIGR00797">
    <property type="entry name" value="matE"/>
    <property type="match status" value="1"/>
</dbReference>
<evidence type="ECO:0000313" key="12">
    <source>
        <dbReference type="Proteomes" id="UP000031866"/>
    </source>
</evidence>
<feature type="transmembrane region" description="Helical" evidence="10">
    <location>
        <begin position="225"/>
        <end position="252"/>
    </location>
</feature>
<dbReference type="OrthoDB" id="305360at2"/>
<evidence type="ECO:0000256" key="10">
    <source>
        <dbReference type="SAM" id="Phobius"/>
    </source>
</evidence>
<feature type="transmembrane region" description="Helical" evidence="10">
    <location>
        <begin position="12"/>
        <end position="31"/>
    </location>
</feature>
<dbReference type="InterPro" id="IPR002528">
    <property type="entry name" value="MATE_fam"/>
</dbReference>
<evidence type="ECO:0000313" key="11">
    <source>
        <dbReference type="EMBL" id="AJG97145.1"/>
    </source>
</evidence>
<gene>
    <name evidence="11" type="ORF">LF65_00506</name>
</gene>
<dbReference type="InterPro" id="IPR045070">
    <property type="entry name" value="MATE_MepA-like"/>
</dbReference>
<name>A0A0B5Q879_CLOBE</name>
<evidence type="ECO:0000256" key="1">
    <source>
        <dbReference type="ARBA" id="ARBA00004651"/>
    </source>
</evidence>
<dbReference type="Pfam" id="PF01554">
    <property type="entry name" value="MatE"/>
    <property type="match status" value="2"/>
</dbReference>
<dbReference type="KEGG" id="cbei:LF65_00506"/>
<dbReference type="PIRSF" id="PIRSF006603">
    <property type="entry name" value="DinF"/>
    <property type="match status" value="1"/>
</dbReference>
<keyword evidence="6 10" id="KW-0812">Transmembrane</keyword>
<evidence type="ECO:0000256" key="5">
    <source>
        <dbReference type="ARBA" id="ARBA00022475"/>
    </source>
</evidence>
<dbReference type="GO" id="GO:0042910">
    <property type="term" value="F:xenobiotic transmembrane transporter activity"/>
    <property type="evidence" value="ECO:0007669"/>
    <property type="project" value="InterPro"/>
</dbReference>
<keyword evidence="5" id="KW-1003">Cell membrane</keyword>
<feature type="transmembrane region" description="Helical" evidence="10">
    <location>
        <begin position="157"/>
        <end position="177"/>
    </location>
</feature>
<organism evidence="11 12">
    <name type="scientific">Clostridium beijerinckii</name>
    <name type="common">Clostridium MP</name>
    <dbReference type="NCBI Taxonomy" id="1520"/>
    <lineage>
        <taxon>Bacteria</taxon>
        <taxon>Bacillati</taxon>
        <taxon>Bacillota</taxon>
        <taxon>Clostridia</taxon>
        <taxon>Eubacteriales</taxon>
        <taxon>Clostridiaceae</taxon>
        <taxon>Clostridium</taxon>
    </lineage>
</organism>
<sequence length="434" mass="47811">MFKKFLKYSIPSASAMFVSSLYTVIDGIFVGRGVGDLGLAAVAIAMPATIVLFGIATMFAVGGGALVSKNFGAKDKERAVYIFRQAFKSIIILSSIISFVFIVFSEYIVVLLGATENLKELSAEFLRYYSLFCIPSLLGITLNGFIRNDGGPKLAMISTIAGTVVNILLDYIFIFPLNMGVRGAAIATGLGQVATIAIILPHFLKKKGQLTFGNVKLEMKVVKEIITIGFPSFFAEAAFSIIIFFYNIVLGIYMREEGIASYSIINYITTNIYMMLLGVSLGAQPLISYYFGARDTKKMFTFYKFALIASVSVNLLFTLVCFIFGKNLIGLFTTDKELINIAYIGLNMTNLAYFFTGLNLSTSMYYQSIEMPKFSNLICAFRSFVFLPVILFLAAHYYGTNGIWASMIFSEILTFLAVNIVTNTKTNTKKAISV</sequence>
<feature type="transmembrane region" description="Helical" evidence="10">
    <location>
        <begin position="341"/>
        <end position="362"/>
    </location>
</feature>
<dbReference type="GO" id="GO:0046677">
    <property type="term" value="P:response to antibiotic"/>
    <property type="evidence" value="ECO:0007669"/>
    <property type="project" value="UniProtKB-KW"/>
</dbReference>
<feature type="transmembrane region" description="Helical" evidence="10">
    <location>
        <begin position="89"/>
        <end position="114"/>
    </location>
</feature>
<protein>
    <recommendedName>
        <fullName evidence="3">Multidrug export protein MepA</fullName>
    </recommendedName>
</protein>
<evidence type="ECO:0000256" key="3">
    <source>
        <dbReference type="ARBA" id="ARBA00022106"/>
    </source>
</evidence>
<keyword evidence="8 10" id="KW-0472">Membrane</keyword>
<dbReference type="PANTHER" id="PTHR43823:SF3">
    <property type="entry name" value="MULTIDRUG EXPORT PROTEIN MEPA"/>
    <property type="match status" value="1"/>
</dbReference>
<dbReference type="STRING" id="1520.LF65_00506"/>
<evidence type="ECO:0000256" key="9">
    <source>
        <dbReference type="ARBA" id="ARBA00023251"/>
    </source>
</evidence>
<dbReference type="CDD" id="cd13143">
    <property type="entry name" value="MATE_MepA_like"/>
    <property type="match status" value="1"/>
</dbReference>
<accession>A0A0B5Q879</accession>
<reference evidence="12" key="1">
    <citation type="submission" date="2014-12" db="EMBL/GenBank/DDBJ databases">
        <title>Genome sequence of Clostridium beijerinckii strain 59B.</title>
        <authorList>
            <person name="Little G.T."/>
            <person name="Minton N.P."/>
        </authorList>
    </citation>
    <scope>NUCLEOTIDE SEQUENCE [LARGE SCALE GENOMIC DNA]</scope>
    <source>
        <strain evidence="12">59B</strain>
    </source>
</reference>